<evidence type="ECO:0000313" key="1">
    <source>
        <dbReference type="EMBL" id="EON72238.1"/>
    </source>
</evidence>
<dbReference type="Pfam" id="PF09669">
    <property type="entry name" value="Phage_pRha"/>
    <property type="match status" value="1"/>
</dbReference>
<name>R7ZDR2_LYSSH</name>
<reference evidence="1 2" key="1">
    <citation type="submission" date="2013-04" db="EMBL/GenBank/DDBJ databases">
        <title>Draft genome of the heavy metal tolerant bacterium Lysinibacillus sphaericus strain OT4b.31.</title>
        <authorList>
            <person name="Pena-Montenegro T.D."/>
            <person name="Dussan J."/>
        </authorList>
    </citation>
    <scope>NUCLEOTIDE SEQUENCE [LARGE SCALE GENOMIC DNA]</scope>
    <source>
        <strain evidence="1 2">OT4b.31</strain>
    </source>
</reference>
<dbReference type="PATRIC" id="fig|1285586.5.peg.2379"/>
<dbReference type="Proteomes" id="UP000013911">
    <property type="component" value="Unassembled WGS sequence"/>
</dbReference>
<protein>
    <submittedName>
        <fullName evidence="1">Phage-related antirepressor</fullName>
    </submittedName>
</protein>
<accession>R7ZDR2</accession>
<evidence type="ECO:0000313" key="2">
    <source>
        <dbReference type="Proteomes" id="UP000013911"/>
    </source>
</evidence>
<dbReference type="OrthoDB" id="9812611at2"/>
<gene>
    <name evidence="1" type="ORF">H131_11703</name>
</gene>
<dbReference type="HOGENOM" id="CLU_1228058_0_0_9"/>
<dbReference type="eggNOG" id="COG3646">
    <property type="taxonomic scope" value="Bacteria"/>
</dbReference>
<dbReference type="NCBIfam" id="TIGR02681">
    <property type="entry name" value="phage_pRha"/>
    <property type="match status" value="1"/>
</dbReference>
<dbReference type="InterPro" id="IPR014054">
    <property type="entry name" value="Phage_regulatory_Rha"/>
</dbReference>
<proteinExistence type="predicted"/>
<dbReference type="RefSeq" id="WP_010859283.1">
    <property type="nucleotide sequence ID" value="NZ_KB933398.1"/>
</dbReference>
<dbReference type="EMBL" id="AQPX01000018">
    <property type="protein sequence ID" value="EON72238.1"/>
    <property type="molecule type" value="Genomic_DNA"/>
</dbReference>
<dbReference type="AlphaFoldDB" id="R7ZDR2"/>
<comment type="caution">
    <text evidence="1">The sequence shown here is derived from an EMBL/GenBank/DDBJ whole genome shotgun (WGS) entry which is preliminary data.</text>
</comment>
<sequence>MTKIIELLNENGQVFATSKQVAEDFGKQHGHVLRDIENLKKDVSNFGEMFTETKILDKYNREQPAYNLNKDGFTLLAFGFNGKKAMQFKLDYINAFNNMEAQLKELDTVKATSPVFDLEYYDVKFKTTQRVKKYFKDEAEDLTVAYDNFVKWSRKRLNVKQRIRQLEHILVAVDLKCKENGSINNSNYYRIREDVIALRERILRDIDEINNRSYGQKVSQAKKAI</sequence>
<organism evidence="1 2">
    <name type="scientific">Lysinibacillus sphaericus OT4b.31</name>
    <dbReference type="NCBI Taxonomy" id="1285586"/>
    <lineage>
        <taxon>Bacteria</taxon>
        <taxon>Bacillati</taxon>
        <taxon>Bacillota</taxon>
        <taxon>Bacilli</taxon>
        <taxon>Bacillales</taxon>
        <taxon>Bacillaceae</taxon>
        <taxon>Lysinibacillus</taxon>
    </lineage>
</organism>